<gene>
    <name evidence="4" type="ORF">SAMN04488025_11624</name>
</gene>
<organism evidence="4 5">
    <name type="scientific">Planifilum fulgidum</name>
    <dbReference type="NCBI Taxonomy" id="201973"/>
    <lineage>
        <taxon>Bacteria</taxon>
        <taxon>Bacillati</taxon>
        <taxon>Bacillota</taxon>
        <taxon>Bacilli</taxon>
        <taxon>Bacillales</taxon>
        <taxon>Thermoactinomycetaceae</taxon>
        <taxon>Planifilum</taxon>
    </lineage>
</organism>
<dbReference type="PANTHER" id="PTHR11941">
    <property type="entry name" value="ENOYL-COA HYDRATASE-RELATED"/>
    <property type="match status" value="1"/>
</dbReference>
<dbReference type="OrthoDB" id="9775794at2"/>
<keyword evidence="5" id="KW-1185">Reference proteome</keyword>
<accession>A0A1I2P5V3</accession>
<protein>
    <submittedName>
        <fullName evidence="4">Enoyl-CoA hydratase/carnithine racemase</fullName>
    </submittedName>
</protein>
<sequence>MPERKTILAEVADGLGIITVNRPEVRNALNSEVIREMREVLESWREDDRVKLVVFTGAGEKAFVSGADIAELNRRTLRDGLAAVLQGFYDEIERYEKPTIAAVNGYALGGGCELAMACDLRIAQENAKFGLPELHLSILPGAGGTQRLARLVGKGRAIDMILTGTLIDAREAERIGLVSRVVPRGRLMEEVRSVAETILSKGPLAVRLAKMVVHAGFETDQRTGMILEKLAQALLYTTEDMREGTAAFLEKRKPSFKGR</sequence>
<keyword evidence="2" id="KW-0456">Lyase</keyword>
<name>A0A1I2P5V3_9BACL</name>
<dbReference type="Pfam" id="PF00378">
    <property type="entry name" value="ECH_1"/>
    <property type="match status" value="1"/>
</dbReference>
<dbReference type="CDD" id="cd06558">
    <property type="entry name" value="crotonase-like"/>
    <property type="match status" value="1"/>
</dbReference>
<dbReference type="Gene3D" id="1.10.12.10">
    <property type="entry name" value="Lyase 2-enoyl-coa Hydratase, Chain A, domain 2"/>
    <property type="match status" value="1"/>
</dbReference>
<dbReference type="FunFam" id="3.90.226.10:FF:000009">
    <property type="entry name" value="Carnitinyl-CoA dehydratase"/>
    <property type="match status" value="1"/>
</dbReference>
<dbReference type="SUPFAM" id="SSF52096">
    <property type="entry name" value="ClpP/crotonase"/>
    <property type="match status" value="1"/>
</dbReference>
<dbReference type="Proteomes" id="UP000198661">
    <property type="component" value="Unassembled WGS sequence"/>
</dbReference>
<dbReference type="STRING" id="201973.SAMN04488025_11624"/>
<dbReference type="InterPro" id="IPR018376">
    <property type="entry name" value="Enoyl-CoA_hyd/isom_CS"/>
</dbReference>
<dbReference type="RefSeq" id="WP_092038570.1">
    <property type="nucleotide sequence ID" value="NZ_FOOK01000016.1"/>
</dbReference>
<comment type="similarity">
    <text evidence="1 3">Belongs to the enoyl-CoA hydratase/isomerase family.</text>
</comment>
<reference evidence="4 5" key="1">
    <citation type="submission" date="2016-10" db="EMBL/GenBank/DDBJ databases">
        <authorList>
            <person name="de Groot N.N."/>
        </authorList>
    </citation>
    <scope>NUCLEOTIDE SEQUENCE [LARGE SCALE GENOMIC DNA]</scope>
    <source>
        <strain evidence="4 5">DSM 44945</strain>
    </source>
</reference>
<evidence type="ECO:0000256" key="2">
    <source>
        <dbReference type="ARBA" id="ARBA00023239"/>
    </source>
</evidence>
<proteinExistence type="inferred from homology"/>
<dbReference type="GO" id="GO:0006635">
    <property type="term" value="P:fatty acid beta-oxidation"/>
    <property type="evidence" value="ECO:0007669"/>
    <property type="project" value="TreeGrafter"/>
</dbReference>
<dbReference type="FunFam" id="1.10.12.10:FF:000001">
    <property type="entry name" value="Probable enoyl-CoA hydratase, mitochondrial"/>
    <property type="match status" value="1"/>
</dbReference>
<dbReference type="InterPro" id="IPR001753">
    <property type="entry name" value="Enoyl-CoA_hydra/iso"/>
</dbReference>
<evidence type="ECO:0000313" key="5">
    <source>
        <dbReference type="Proteomes" id="UP000198661"/>
    </source>
</evidence>
<dbReference type="InterPro" id="IPR014748">
    <property type="entry name" value="Enoyl-CoA_hydra_C"/>
</dbReference>
<dbReference type="AlphaFoldDB" id="A0A1I2P5V3"/>
<dbReference type="GO" id="GO:0016836">
    <property type="term" value="F:hydro-lyase activity"/>
    <property type="evidence" value="ECO:0007669"/>
    <property type="project" value="UniProtKB-ARBA"/>
</dbReference>
<dbReference type="EMBL" id="FOOK01000016">
    <property type="protein sequence ID" value="SFG11545.1"/>
    <property type="molecule type" value="Genomic_DNA"/>
</dbReference>
<dbReference type="Gene3D" id="3.90.226.10">
    <property type="entry name" value="2-enoyl-CoA Hydratase, Chain A, domain 1"/>
    <property type="match status" value="1"/>
</dbReference>
<dbReference type="PROSITE" id="PS00166">
    <property type="entry name" value="ENOYL_COA_HYDRATASE"/>
    <property type="match status" value="1"/>
</dbReference>
<dbReference type="PANTHER" id="PTHR11941:SF54">
    <property type="entry name" value="ENOYL-COA HYDRATASE, MITOCHONDRIAL"/>
    <property type="match status" value="1"/>
</dbReference>
<dbReference type="InterPro" id="IPR029045">
    <property type="entry name" value="ClpP/crotonase-like_dom_sf"/>
</dbReference>
<evidence type="ECO:0000256" key="3">
    <source>
        <dbReference type="RuleBase" id="RU003707"/>
    </source>
</evidence>
<evidence type="ECO:0000313" key="4">
    <source>
        <dbReference type="EMBL" id="SFG11545.1"/>
    </source>
</evidence>
<evidence type="ECO:0000256" key="1">
    <source>
        <dbReference type="ARBA" id="ARBA00005254"/>
    </source>
</evidence>